<evidence type="ECO:0000256" key="1">
    <source>
        <dbReference type="ARBA" id="ARBA00022676"/>
    </source>
</evidence>
<dbReference type="SUPFAM" id="SSF53756">
    <property type="entry name" value="UDP-Glycosyltransferase/glycogen phosphorylase"/>
    <property type="match status" value="1"/>
</dbReference>
<keyword evidence="2 5" id="KW-0808">Transferase</keyword>
<dbReference type="Pfam" id="PF00534">
    <property type="entry name" value="Glycos_transf_1"/>
    <property type="match status" value="1"/>
</dbReference>
<dbReference type="InterPro" id="IPR001296">
    <property type="entry name" value="Glyco_trans_1"/>
</dbReference>
<reference evidence="6" key="1">
    <citation type="submission" date="2023-10" db="EMBL/GenBank/DDBJ databases">
        <title>Genome analysis and identification of Salinococcus sp. Bachu38 nov., a PGPR from the rhizosphere of Tamarix.</title>
        <authorList>
            <person name="Liang Z."/>
            <person name="Zhang X."/>
            <person name="Jia J."/>
            <person name="Chen X."/>
            <person name="Wang Y."/>
            <person name="Wang Q."/>
            <person name="Wang R."/>
        </authorList>
    </citation>
    <scope>NUCLEOTIDE SEQUENCE [LARGE SCALE GENOMIC DNA]</scope>
    <source>
        <strain evidence="6">Bachu38</strain>
    </source>
</reference>
<gene>
    <name evidence="5" type="ORF">RQP18_03270</name>
</gene>
<evidence type="ECO:0000313" key="6">
    <source>
        <dbReference type="Proteomes" id="UP001455384"/>
    </source>
</evidence>
<evidence type="ECO:0000256" key="2">
    <source>
        <dbReference type="ARBA" id="ARBA00022679"/>
    </source>
</evidence>
<dbReference type="Proteomes" id="UP001455384">
    <property type="component" value="Chromosome"/>
</dbReference>
<evidence type="ECO:0000259" key="4">
    <source>
        <dbReference type="Pfam" id="PF00534"/>
    </source>
</evidence>
<keyword evidence="3" id="KW-0812">Transmembrane</keyword>
<dbReference type="PANTHER" id="PTHR12526:SF629">
    <property type="entry name" value="TEICHURONIC ACID BIOSYNTHESIS GLYCOSYLTRANSFERASE TUAH-RELATED"/>
    <property type="match status" value="1"/>
</dbReference>
<feature type="domain" description="Glycosyl transferase family 1" evidence="4">
    <location>
        <begin position="244"/>
        <end position="404"/>
    </location>
</feature>
<organism evidence="5 6">
    <name type="scientific">Salinicoccus bachuensis</name>
    <dbReference type="NCBI Taxonomy" id="3136731"/>
    <lineage>
        <taxon>Bacteria</taxon>
        <taxon>Bacillati</taxon>
        <taxon>Bacillota</taxon>
        <taxon>Bacilli</taxon>
        <taxon>Bacillales</taxon>
        <taxon>Staphylococcaceae</taxon>
        <taxon>Salinicoccus</taxon>
    </lineage>
</organism>
<dbReference type="GO" id="GO:0016757">
    <property type="term" value="F:glycosyltransferase activity"/>
    <property type="evidence" value="ECO:0007669"/>
    <property type="project" value="UniProtKB-KW"/>
</dbReference>
<sequence length="428" mass="49633">MKKVTMFVWNHFTNDARVMREGLALSNNGYEVNLLAIENKNDRRAGKYEKVNKNFSVERVPMYPWLLEVYQKNRKQFIISVAGATMVIAPALFYISWLLLSSYFIGLLVLYTSVRSPSIRGNIIKLVRSMKMIGRGYFHNADIYHSNDLNTLTQGVICSKMRFNRKPLVYDSHEVQTDRTGYNPEIAMKVEKFLLKFVDQTLVENHTRATFHEKLYNYYPTPLYNYSDTYDINAVEGKDIHHLLEIPRDKKILLYQGGLQMGRGLEQLVEMMKSIEEGVLVFIGDGKLKPYLETRVNEESLQDKVKFIPKVYLKDLPSYTKSAYLGFQVLQNTSFNHYSASSNKLFEYMMAHVPVVGCDFPEIKRVIEEEDIGVSIDASQVGNITQAVQSLLENEEKRNELSRNCATAKHKYNWQSEQQKLLDIYEKL</sequence>
<keyword evidence="3" id="KW-1133">Transmembrane helix</keyword>
<protein>
    <submittedName>
        <fullName evidence="5">Glycosyltransferase</fullName>
        <ecNumber evidence="5">2.4.-.-</ecNumber>
    </submittedName>
</protein>
<name>A0ABZ3CJK1_9STAP</name>
<dbReference type="Gene3D" id="3.40.50.2000">
    <property type="entry name" value="Glycogen Phosphorylase B"/>
    <property type="match status" value="2"/>
</dbReference>
<dbReference type="EC" id="2.4.-.-" evidence="5"/>
<dbReference type="PANTHER" id="PTHR12526">
    <property type="entry name" value="GLYCOSYLTRANSFERASE"/>
    <property type="match status" value="1"/>
</dbReference>
<feature type="transmembrane region" description="Helical" evidence="3">
    <location>
        <begin position="77"/>
        <end position="97"/>
    </location>
</feature>
<keyword evidence="3" id="KW-0472">Membrane</keyword>
<evidence type="ECO:0000313" key="5">
    <source>
        <dbReference type="EMBL" id="WZX30216.1"/>
    </source>
</evidence>
<accession>A0ABZ3CJK1</accession>
<proteinExistence type="predicted"/>
<dbReference type="EMBL" id="CP138333">
    <property type="protein sequence ID" value="WZX30216.1"/>
    <property type="molecule type" value="Genomic_DNA"/>
</dbReference>
<evidence type="ECO:0000256" key="3">
    <source>
        <dbReference type="SAM" id="Phobius"/>
    </source>
</evidence>
<keyword evidence="6" id="KW-1185">Reference proteome</keyword>
<dbReference type="RefSeq" id="WP_342388735.1">
    <property type="nucleotide sequence ID" value="NZ_CP138333.2"/>
</dbReference>
<keyword evidence="1 5" id="KW-0328">Glycosyltransferase</keyword>